<accession>A0A9X8ULN6</accession>
<evidence type="ECO:0000313" key="2">
    <source>
        <dbReference type="Proteomes" id="UP000294682"/>
    </source>
</evidence>
<dbReference type="InterPro" id="IPR015996">
    <property type="entry name" value="UCP028451"/>
</dbReference>
<proteinExistence type="predicted"/>
<dbReference type="EMBL" id="SLUK01000001">
    <property type="protein sequence ID" value="TCL45238.1"/>
    <property type="molecule type" value="Genomic_DNA"/>
</dbReference>
<keyword evidence="2" id="KW-1185">Reference proteome</keyword>
<name>A0A9X8ULN6_9FIRM</name>
<dbReference type="Proteomes" id="UP000294682">
    <property type="component" value="Unassembled WGS sequence"/>
</dbReference>
<reference evidence="1 2" key="1">
    <citation type="submission" date="2019-03" db="EMBL/GenBank/DDBJ databases">
        <title>Genomic Encyclopedia of Type Strains, Phase IV (KMG-IV): sequencing the most valuable type-strain genomes for metagenomic binning, comparative biology and taxonomic classification.</title>
        <authorList>
            <person name="Goeker M."/>
        </authorList>
    </citation>
    <scope>NUCLEOTIDE SEQUENCE [LARGE SCALE GENOMIC DNA]</scope>
    <source>
        <strain evidence="1 2">DSM 100433</strain>
    </source>
</reference>
<protein>
    <submittedName>
        <fullName evidence="1">Uncharacterized protein (TIGR02453 family)</fullName>
    </submittedName>
</protein>
<dbReference type="InterPro" id="IPR012808">
    <property type="entry name" value="CHP02453"/>
</dbReference>
<comment type="caution">
    <text evidence="1">The sequence shown here is derived from an EMBL/GenBank/DDBJ whole genome shotgun (WGS) entry which is preliminary data.</text>
</comment>
<dbReference type="PIRSF" id="PIRSF028451">
    <property type="entry name" value="UCP028451"/>
    <property type="match status" value="1"/>
</dbReference>
<sequence>MKQILDYLAALEQNNDREWFHAHKEEYRAAARQFEELVGVLLLRLRELDGSIPPAKPGELCFKLMRDTRFSHDKSPYNPAFRAHIGPKGKLPIPVGYFLFLRPGDRSFLGGGLFADCFKDATDMVRQRISAQGGEWQRLLSDPAFASRFTPQGSRLKRVPQGYESDHPQAEYLKYKSWYLEVPVTDRQLLGEGFLDEAIETFAAMRPFNGFLNEALTGFVMPQRPGK</sequence>
<dbReference type="PANTHER" id="PTHR36452">
    <property type="entry name" value="CHROMOSOME 12, WHOLE GENOME SHOTGUN SEQUENCE"/>
    <property type="match status" value="1"/>
</dbReference>
<dbReference type="NCBIfam" id="TIGR02453">
    <property type="entry name" value="TIGR02453 family protein"/>
    <property type="match status" value="1"/>
</dbReference>
<dbReference type="Pfam" id="PF09365">
    <property type="entry name" value="DUF2461"/>
    <property type="match status" value="1"/>
</dbReference>
<dbReference type="PANTHER" id="PTHR36452:SF1">
    <property type="entry name" value="DUF2461 DOMAIN-CONTAINING PROTEIN"/>
    <property type="match status" value="1"/>
</dbReference>
<evidence type="ECO:0000313" key="1">
    <source>
        <dbReference type="EMBL" id="TCL45238.1"/>
    </source>
</evidence>
<dbReference type="AlphaFoldDB" id="A0A9X8ULN6"/>
<gene>
    <name evidence="1" type="ORF">EDD78_101220</name>
</gene>
<dbReference type="RefSeq" id="WP_350308568.1">
    <property type="nucleotide sequence ID" value="NZ_SLUK01000001.1"/>
</dbReference>
<organism evidence="1 2">
    <name type="scientific">Harryflintia acetispora</name>
    <dbReference type="NCBI Taxonomy" id="1849041"/>
    <lineage>
        <taxon>Bacteria</taxon>
        <taxon>Bacillati</taxon>
        <taxon>Bacillota</taxon>
        <taxon>Clostridia</taxon>
        <taxon>Eubacteriales</taxon>
        <taxon>Oscillospiraceae</taxon>
        <taxon>Harryflintia</taxon>
    </lineage>
</organism>